<dbReference type="InterPro" id="IPR036661">
    <property type="entry name" value="Luciferase-like_sf"/>
</dbReference>
<dbReference type="EMBL" id="CP001618">
    <property type="protein sequence ID" value="ACQ79933.1"/>
    <property type="molecule type" value="Genomic_DNA"/>
</dbReference>
<dbReference type="PANTHER" id="PTHR43244">
    <property type="match status" value="1"/>
</dbReference>
<dbReference type="SUPFAM" id="SSF51679">
    <property type="entry name" value="Bacterial luciferase-like"/>
    <property type="match status" value="1"/>
</dbReference>
<dbReference type="EC" id="1.5.99.11" evidence="3"/>
<gene>
    <name evidence="3" type="ordered locus">Bcav_1677</name>
</gene>
<evidence type="ECO:0000313" key="3">
    <source>
        <dbReference type="EMBL" id="ACQ79933.1"/>
    </source>
</evidence>
<organism evidence="3 4">
    <name type="scientific">Beutenbergia cavernae (strain ATCC BAA-8 / DSM 12333 / CCUG 43141 / JCM 11478 / NBRC 16432 / NCIMB 13614 / HKI 0122)</name>
    <dbReference type="NCBI Taxonomy" id="471853"/>
    <lineage>
        <taxon>Bacteria</taxon>
        <taxon>Bacillati</taxon>
        <taxon>Actinomycetota</taxon>
        <taxon>Actinomycetes</taxon>
        <taxon>Micrococcales</taxon>
        <taxon>Beutenbergiaceae</taxon>
        <taxon>Beutenbergia</taxon>
    </lineage>
</organism>
<dbReference type="Proteomes" id="UP000007962">
    <property type="component" value="Chromosome"/>
</dbReference>
<dbReference type="eggNOG" id="COG2141">
    <property type="taxonomic scope" value="Bacteria"/>
</dbReference>
<reference evidence="3 4" key="1">
    <citation type="journal article" date="2009" name="Stand. Genomic Sci.">
        <title>Complete genome sequence of Beutenbergia cavernae type strain (HKI 0122).</title>
        <authorList>
            <person name="Land M."/>
            <person name="Pukall R."/>
            <person name="Abt B."/>
            <person name="Goker M."/>
            <person name="Rohde M."/>
            <person name="Glavina Del Rio T."/>
            <person name="Tice H."/>
            <person name="Copeland A."/>
            <person name="Cheng J.F."/>
            <person name="Lucas S."/>
            <person name="Chen F."/>
            <person name="Nolan M."/>
            <person name="Bruce D."/>
            <person name="Goodwin L."/>
            <person name="Pitluck S."/>
            <person name="Ivanova N."/>
            <person name="Mavromatis K."/>
            <person name="Ovchinnikova G."/>
            <person name="Pati A."/>
            <person name="Chen A."/>
            <person name="Palaniappan K."/>
            <person name="Hauser L."/>
            <person name="Chang Y.J."/>
            <person name="Jefferies C.C."/>
            <person name="Saunders E."/>
            <person name="Brettin T."/>
            <person name="Detter J.C."/>
            <person name="Han C."/>
            <person name="Chain P."/>
            <person name="Bristow J."/>
            <person name="Eisen J.A."/>
            <person name="Markowitz V."/>
            <person name="Hugenholtz P."/>
            <person name="Kyrpides N.C."/>
            <person name="Klenk H.P."/>
            <person name="Lapidus A."/>
        </authorList>
    </citation>
    <scope>NUCLEOTIDE SEQUENCE [LARGE SCALE GENOMIC DNA]</scope>
    <source>
        <strain evidence="4">ATCC BAA-8 / DSM 12333 / NBRC 16432</strain>
    </source>
</reference>
<dbReference type="AlphaFoldDB" id="C5C420"/>
<keyword evidence="4" id="KW-1185">Reference proteome</keyword>
<dbReference type="InterPro" id="IPR050564">
    <property type="entry name" value="F420-G6PD/mer"/>
</dbReference>
<dbReference type="RefSeq" id="WP_015882173.1">
    <property type="nucleotide sequence ID" value="NC_012669.1"/>
</dbReference>
<protein>
    <submittedName>
        <fullName evidence="3">5,10-methylenetetrahydromethanopterin reductase</fullName>
        <ecNumber evidence="3">1.5.99.11</ecNumber>
    </submittedName>
</protein>
<accession>C5C420</accession>
<evidence type="ECO:0000313" key="4">
    <source>
        <dbReference type="Proteomes" id="UP000007962"/>
    </source>
</evidence>
<sequence>MNVGVTVRLDQPITEAARWAQRAEDLGFSSVWLADHYFHRDVAAALALMMTATRRVRLGTAVVSPFLRHPTLLASLAATLREIGPDRFVLGLGAGGYEFAGEMGISMRRPLQLTREAVDIIRQLTAGTADVRGETFSADGSALRWPAQDGPLYLAARGPKMLELAGSCADGVITHGISDGHITFVQERVAAGAADRASGRAEVCLMLDVEIGDDRAAALRALAPRCVTMAGGAYADELIEVYGLDRDEVAALRTTVRSGDRALAASQVTPAMAEAFGLAGAADEVADGLRRLADRGVDEVIVSVGGSDPAAVDRQLSALAQEVFA</sequence>
<evidence type="ECO:0000259" key="2">
    <source>
        <dbReference type="Pfam" id="PF00296"/>
    </source>
</evidence>
<dbReference type="Gene3D" id="3.20.20.30">
    <property type="entry name" value="Luciferase-like domain"/>
    <property type="match status" value="1"/>
</dbReference>
<name>C5C420_BEUC1</name>
<keyword evidence="1 3" id="KW-0560">Oxidoreductase</keyword>
<dbReference type="HOGENOM" id="CLU_027853_5_3_11"/>
<dbReference type="GO" id="GO:0016705">
    <property type="term" value="F:oxidoreductase activity, acting on paired donors, with incorporation or reduction of molecular oxygen"/>
    <property type="evidence" value="ECO:0007669"/>
    <property type="project" value="InterPro"/>
</dbReference>
<dbReference type="CDD" id="cd01097">
    <property type="entry name" value="Tetrahydromethanopterin_reductase"/>
    <property type="match status" value="1"/>
</dbReference>
<evidence type="ECO:0000256" key="1">
    <source>
        <dbReference type="ARBA" id="ARBA00023002"/>
    </source>
</evidence>
<feature type="domain" description="Luciferase-like" evidence="2">
    <location>
        <begin position="10"/>
        <end position="299"/>
    </location>
</feature>
<dbReference type="InterPro" id="IPR011251">
    <property type="entry name" value="Luciferase-like_dom"/>
</dbReference>
<dbReference type="KEGG" id="bcv:Bcav_1677"/>
<proteinExistence type="predicted"/>
<dbReference type="STRING" id="471853.Bcav_1677"/>
<dbReference type="PANTHER" id="PTHR43244:SF1">
    <property type="entry name" value="5,10-METHYLENETETRAHYDROMETHANOPTERIN REDUCTASE"/>
    <property type="match status" value="1"/>
</dbReference>
<dbReference type="Pfam" id="PF00296">
    <property type="entry name" value="Bac_luciferase"/>
    <property type="match status" value="1"/>
</dbReference>